<dbReference type="EMBL" id="CAJOBC010084533">
    <property type="protein sequence ID" value="CAF4318516.1"/>
    <property type="molecule type" value="Genomic_DNA"/>
</dbReference>
<gene>
    <name evidence="3" type="ORF">GPM918_LOCUS34442</name>
    <name evidence="2" type="ORF">OVA965_LOCUS26670</name>
    <name evidence="5" type="ORF">SRO942_LOCUS35140</name>
    <name evidence="4" type="ORF">TMI583_LOCUS27411</name>
</gene>
<accession>A0A815NV91</accession>
<evidence type="ECO:0000313" key="2">
    <source>
        <dbReference type="EMBL" id="CAF1259631.1"/>
    </source>
</evidence>
<evidence type="ECO:0000313" key="3">
    <source>
        <dbReference type="EMBL" id="CAF1442993.1"/>
    </source>
</evidence>
<evidence type="ECO:0000256" key="1">
    <source>
        <dbReference type="SAM" id="MobiDB-lite"/>
    </source>
</evidence>
<organism evidence="3 6">
    <name type="scientific">Didymodactylos carnosus</name>
    <dbReference type="NCBI Taxonomy" id="1234261"/>
    <lineage>
        <taxon>Eukaryota</taxon>
        <taxon>Metazoa</taxon>
        <taxon>Spiralia</taxon>
        <taxon>Gnathifera</taxon>
        <taxon>Rotifera</taxon>
        <taxon>Eurotatoria</taxon>
        <taxon>Bdelloidea</taxon>
        <taxon>Philodinida</taxon>
        <taxon>Philodinidae</taxon>
        <taxon>Didymodactylos</taxon>
    </lineage>
</organism>
<dbReference type="Proteomes" id="UP000663829">
    <property type="component" value="Unassembled WGS sequence"/>
</dbReference>
<dbReference type="Proteomes" id="UP000677228">
    <property type="component" value="Unassembled WGS sequence"/>
</dbReference>
<dbReference type="AlphaFoldDB" id="A0A815NV91"/>
<evidence type="ECO:0000313" key="5">
    <source>
        <dbReference type="EMBL" id="CAF4318516.1"/>
    </source>
</evidence>
<reference evidence="3" key="1">
    <citation type="submission" date="2021-02" db="EMBL/GenBank/DDBJ databases">
        <authorList>
            <person name="Nowell W R."/>
        </authorList>
    </citation>
    <scope>NUCLEOTIDE SEQUENCE</scope>
</reference>
<evidence type="ECO:0000313" key="4">
    <source>
        <dbReference type="EMBL" id="CAF4066389.1"/>
    </source>
</evidence>
<dbReference type="EMBL" id="CAJNOK010017205">
    <property type="protein sequence ID" value="CAF1259631.1"/>
    <property type="molecule type" value="Genomic_DNA"/>
</dbReference>
<dbReference type="EMBL" id="CAJOBA010038760">
    <property type="protein sequence ID" value="CAF4066389.1"/>
    <property type="molecule type" value="Genomic_DNA"/>
</dbReference>
<protein>
    <submittedName>
        <fullName evidence="3">Uncharacterized protein</fullName>
    </submittedName>
</protein>
<name>A0A815NV91_9BILA</name>
<keyword evidence="6" id="KW-1185">Reference proteome</keyword>
<sequence length="188" mass="21868">MTTNLINQILLKDLLEHAKRVESATTLTQLRVAIMTDTTEENTTAALQNFRPDGYYNRNRPRYDRRWPQQQNSVSYPQPLVQRQPGTSSSHNCHGDGHYSMDNISMSRSFKRVMVSHDGSATTQRQQPSKLLYIHIFVNNAKTRTLLSDRQFRLLTHRIGTELKAANIFIQSRQLVEWPTIFNYTYPI</sequence>
<dbReference type="Proteomes" id="UP000681722">
    <property type="component" value="Unassembled WGS sequence"/>
</dbReference>
<dbReference type="Proteomes" id="UP000682733">
    <property type="component" value="Unassembled WGS sequence"/>
</dbReference>
<dbReference type="EMBL" id="CAJNOQ010019091">
    <property type="protein sequence ID" value="CAF1442993.1"/>
    <property type="molecule type" value="Genomic_DNA"/>
</dbReference>
<proteinExistence type="predicted"/>
<comment type="caution">
    <text evidence="3">The sequence shown here is derived from an EMBL/GenBank/DDBJ whole genome shotgun (WGS) entry which is preliminary data.</text>
</comment>
<feature type="region of interest" description="Disordered" evidence="1">
    <location>
        <begin position="43"/>
        <end position="73"/>
    </location>
</feature>
<evidence type="ECO:0000313" key="6">
    <source>
        <dbReference type="Proteomes" id="UP000663829"/>
    </source>
</evidence>